<evidence type="ECO:0000256" key="2">
    <source>
        <dbReference type="SAM" id="MobiDB-lite"/>
    </source>
</evidence>
<evidence type="ECO:0000313" key="4">
    <source>
        <dbReference type="Proteomes" id="UP000053424"/>
    </source>
</evidence>
<feature type="coiled-coil region" evidence="1">
    <location>
        <begin position="426"/>
        <end position="485"/>
    </location>
</feature>
<accession>A0A0C3CWP8</accession>
<keyword evidence="4" id="KW-1185">Reference proteome</keyword>
<dbReference type="STRING" id="686832.A0A0C3CWP8"/>
<feature type="compositionally biased region" description="Low complexity" evidence="2">
    <location>
        <begin position="99"/>
        <end position="118"/>
    </location>
</feature>
<sequence length="687" mass="76394">MIPRRCRYFDNDGEPVGAGCRHPSCGFVHPGDRDWDTALPTYKAYPHDRGRGSFRGRRDGGWKDARSPTSPSLRRDSQKTFDFRDRDASRRPHSRSSRYSRSSSRSPPRGRRSSIASSKDAEAGPSRIAEVAMNIDPPSLPTPPATAPMDHTTFSAQAQNPPTGPSARRSSHHASPTPRTSSNELPSTPPPPPPPGPVPMNPPLPLPEVPNTLTLEVAQPHGEQTQEEKFSLWEGRIKSFAASVHAREQLTELEKEITAAQDVIASSYFQTFPENTKAHLADQLQELVKKRDAAKEECEQHVESLVQSGFWPVIPPTVNSETERMQKDHEEIVRYVKDLHQTANEMKSVLGEITELKQPPMLFLPDSSDEESEVDDIMDVDEENNPVASSSSKTLVSKPLLPTRRRKKDQSEKVGEPSPTVTQAELDEVLNQLANLEAIADTLQNDSIERDRELKDDFEQRLANAAEAINARRQEELQARDEKRRKHDAVTVARIKAMKEEVNVTGAQVGELAEDMGDILLKVDRLQAELESQKEERAESMKRLEEAQRQLMESKSIQRENSEKIATLKLAVQAYVARPASPPPTPTLPPPSFVLQALEEPLTQAVRTSVQPLVEELRNDVERLVKANNSELYSTVWEKVSHPLRVLELIRARVNGSTLATTTSTIANANAAPASTPAGGNPYPSFR</sequence>
<feature type="compositionally biased region" description="Basic and acidic residues" evidence="2">
    <location>
        <begin position="45"/>
        <end position="66"/>
    </location>
</feature>
<feature type="compositionally biased region" description="Basic and acidic residues" evidence="2">
    <location>
        <begin position="73"/>
        <end position="90"/>
    </location>
</feature>
<feature type="compositionally biased region" description="Polar residues" evidence="2">
    <location>
        <begin position="386"/>
        <end position="395"/>
    </location>
</feature>
<evidence type="ECO:0000313" key="3">
    <source>
        <dbReference type="EMBL" id="KIM48569.1"/>
    </source>
</evidence>
<feature type="region of interest" description="Disordered" evidence="2">
    <location>
        <begin position="44"/>
        <end position="212"/>
    </location>
</feature>
<evidence type="ECO:0000256" key="1">
    <source>
        <dbReference type="SAM" id="Coils"/>
    </source>
</evidence>
<gene>
    <name evidence="3" type="ORF">M413DRAFT_81422</name>
</gene>
<dbReference type="HOGENOM" id="CLU_016818_0_0_1"/>
<dbReference type="EMBL" id="KN831768">
    <property type="protein sequence ID" value="KIM48569.1"/>
    <property type="molecule type" value="Genomic_DNA"/>
</dbReference>
<reference evidence="3 4" key="1">
    <citation type="submission" date="2014-04" db="EMBL/GenBank/DDBJ databases">
        <authorList>
            <consortium name="DOE Joint Genome Institute"/>
            <person name="Kuo A."/>
            <person name="Gay G."/>
            <person name="Dore J."/>
            <person name="Kohler A."/>
            <person name="Nagy L.G."/>
            <person name="Floudas D."/>
            <person name="Copeland A."/>
            <person name="Barry K.W."/>
            <person name="Cichocki N."/>
            <person name="Veneault-Fourrey C."/>
            <person name="LaButti K."/>
            <person name="Lindquist E.A."/>
            <person name="Lipzen A."/>
            <person name="Lundell T."/>
            <person name="Morin E."/>
            <person name="Murat C."/>
            <person name="Sun H."/>
            <person name="Tunlid A."/>
            <person name="Henrissat B."/>
            <person name="Grigoriev I.V."/>
            <person name="Hibbett D.S."/>
            <person name="Martin F."/>
            <person name="Nordberg H.P."/>
            <person name="Cantor M.N."/>
            <person name="Hua S.X."/>
        </authorList>
    </citation>
    <scope>NUCLEOTIDE SEQUENCE [LARGE SCALE GENOMIC DNA]</scope>
    <source>
        <strain evidence="4">h7</strain>
    </source>
</reference>
<reference evidence="4" key="2">
    <citation type="submission" date="2015-01" db="EMBL/GenBank/DDBJ databases">
        <title>Evolutionary Origins and Diversification of the Mycorrhizal Mutualists.</title>
        <authorList>
            <consortium name="DOE Joint Genome Institute"/>
            <consortium name="Mycorrhizal Genomics Consortium"/>
            <person name="Kohler A."/>
            <person name="Kuo A."/>
            <person name="Nagy L.G."/>
            <person name="Floudas D."/>
            <person name="Copeland A."/>
            <person name="Barry K.W."/>
            <person name="Cichocki N."/>
            <person name="Veneault-Fourrey C."/>
            <person name="LaButti K."/>
            <person name="Lindquist E.A."/>
            <person name="Lipzen A."/>
            <person name="Lundell T."/>
            <person name="Morin E."/>
            <person name="Murat C."/>
            <person name="Riley R."/>
            <person name="Ohm R."/>
            <person name="Sun H."/>
            <person name="Tunlid A."/>
            <person name="Henrissat B."/>
            <person name="Grigoriev I.V."/>
            <person name="Hibbett D.S."/>
            <person name="Martin F."/>
        </authorList>
    </citation>
    <scope>NUCLEOTIDE SEQUENCE [LARGE SCALE GENOMIC DNA]</scope>
    <source>
        <strain evidence="4">h7</strain>
    </source>
</reference>
<dbReference type="Proteomes" id="UP000053424">
    <property type="component" value="Unassembled WGS sequence"/>
</dbReference>
<keyword evidence="1" id="KW-0175">Coiled coil</keyword>
<protein>
    <recommendedName>
        <fullName evidence="5">C3H1-type domain-containing protein</fullName>
    </recommendedName>
</protein>
<proteinExistence type="predicted"/>
<feature type="coiled-coil region" evidence="1">
    <location>
        <begin position="243"/>
        <end position="304"/>
    </location>
</feature>
<dbReference type="OrthoDB" id="2749714at2759"/>
<feature type="coiled-coil region" evidence="1">
    <location>
        <begin position="516"/>
        <end position="561"/>
    </location>
</feature>
<evidence type="ECO:0008006" key="5">
    <source>
        <dbReference type="Google" id="ProtNLM"/>
    </source>
</evidence>
<feature type="compositionally biased region" description="Polar residues" evidence="2">
    <location>
        <begin position="152"/>
        <end position="161"/>
    </location>
</feature>
<feature type="region of interest" description="Disordered" evidence="2">
    <location>
        <begin position="383"/>
        <end position="422"/>
    </location>
</feature>
<feature type="compositionally biased region" description="Pro residues" evidence="2">
    <location>
        <begin position="187"/>
        <end position="208"/>
    </location>
</feature>
<name>A0A0C3CWP8_HEBCY</name>
<organism evidence="3 4">
    <name type="scientific">Hebeloma cylindrosporum</name>
    <dbReference type="NCBI Taxonomy" id="76867"/>
    <lineage>
        <taxon>Eukaryota</taxon>
        <taxon>Fungi</taxon>
        <taxon>Dikarya</taxon>
        <taxon>Basidiomycota</taxon>
        <taxon>Agaricomycotina</taxon>
        <taxon>Agaricomycetes</taxon>
        <taxon>Agaricomycetidae</taxon>
        <taxon>Agaricales</taxon>
        <taxon>Agaricineae</taxon>
        <taxon>Hymenogastraceae</taxon>
        <taxon>Hebeloma</taxon>
    </lineage>
</organism>
<dbReference type="AlphaFoldDB" id="A0A0C3CWP8"/>